<evidence type="ECO:0000313" key="1">
    <source>
        <dbReference type="EMBL" id="KAG0529814.1"/>
    </source>
</evidence>
<sequence>MSSSLGILCFECTMTKSSLMPSDYKGRRVAYSRRRGEAEAAMEVMWPTDCGGPASASAARRRAHGCGVEVEPHRASKRCGLLPRGRRRDRCAWAAGRRRVGVWRGGDDYERARGRPWSLGAVG</sequence>
<name>A0A921QX21_SORBI</name>
<reference evidence="1" key="1">
    <citation type="journal article" date="2019" name="BMC Genomics">
        <title>A new reference genome for Sorghum bicolor reveals high levels of sequence similarity between sweet and grain genotypes: implications for the genetics of sugar metabolism.</title>
        <authorList>
            <person name="Cooper E.A."/>
            <person name="Brenton Z.W."/>
            <person name="Flinn B.S."/>
            <person name="Jenkins J."/>
            <person name="Shu S."/>
            <person name="Flowers D."/>
            <person name="Luo F."/>
            <person name="Wang Y."/>
            <person name="Xia P."/>
            <person name="Barry K."/>
            <person name="Daum C."/>
            <person name="Lipzen A."/>
            <person name="Yoshinaga Y."/>
            <person name="Schmutz J."/>
            <person name="Saski C."/>
            <person name="Vermerris W."/>
            <person name="Kresovich S."/>
        </authorList>
    </citation>
    <scope>NUCLEOTIDE SEQUENCE</scope>
</reference>
<reference evidence="1" key="2">
    <citation type="submission" date="2020-10" db="EMBL/GenBank/DDBJ databases">
        <authorList>
            <person name="Cooper E.A."/>
            <person name="Brenton Z.W."/>
            <person name="Flinn B.S."/>
            <person name="Jenkins J."/>
            <person name="Shu S."/>
            <person name="Flowers D."/>
            <person name="Luo F."/>
            <person name="Wang Y."/>
            <person name="Xia P."/>
            <person name="Barry K."/>
            <person name="Daum C."/>
            <person name="Lipzen A."/>
            <person name="Yoshinaga Y."/>
            <person name="Schmutz J."/>
            <person name="Saski C."/>
            <person name="Vermerris W."/>
            <person name="Kresovich S."/>
        </authorList>
    </citation>
    <scope>NUCLEOTIDE SEQUENCE</scope>
</reference>
<comment type="caution">
    <text evidence="1">The sequence shown here is derived from an EMBL/GenBank/DDBJ whole genome shotgun (WGS) entry which is preliminary data.</text>
</comment>
<evidence type="ECO:0000313" key="2">
    <source>
        <dbReference type="Proteomes" id="UP000807115"/>
    </source>
</evidence>
<dbReference type="AlphaFoldDB" id="A0A921QX21"/>
<gene>
    <name evidence="1" type="ORF">BDA96_05G129700</name>
</gene>
<proteinExistence type="predicted"/>
<accession>A0A921QX21</accession>
<dbReference type="EMBL" id="CM027684">
    <property type="protein sequence ID" value="KAG0529814.1"/>
    <property type="molecule type" value="Genomic_DNA"/>
</dbReference>
<dbReference type="Proteomes" id="UP000807115">
    <property type="component" value="Chromosome 5"/>
</dbReference>
<protein>
    <submittedName>
        <fullName evidence="1">Uncharacterized protein</fullName>
    </submittedName>
</protein>
<organism evidence="1 2">
    <name type="scientific">Sorghum bicolor</name>
    <name type="common">Sorghum</name>
    <name type="synonym">Sorghum vulgare</name>
    <dbReference type="NCBI Taxonomy" id="4558"/>
    <lineage>
        <taxon>Eukaryota</taxon>
        <taxon>Viridiplantae</taxon>
        <taxon>Streptophyta</taxon>
        <taxon>Embryophyta</taxon>
        <taxon>Tracheophyta</taxon>
        <taxon>Spermatophyta</taxon>
        <taxon>Magnoliopsida</taxon>
        <taxon>Liliopsida</taxon>
        <taxon>Poales</taxon>
        <taxon>Poaceae</taxon>
        <taxon>PACMAD clade</taxon>
        <taxon>Panicoideae</taxon>
        <taxon>Andropogonodae</taxon>
        <taxon>Andropogoneae</taxon>
        <taxon>Sorghinae</taxon>
        <taxon>Sorghum</taxon>
    </lineage>
</organism>